<keyword evidence="1" id="KW-0812">Transmembrane</keyword>
<feature type="transmembrane region" description="Helical" evidence="1">
    <location>
        <begin position="217"/>
        <end position="238"/>
    </location>
</feature>
<evidence type="ECO:0008006" key="4">
    <source>
        <dbReference type="Google" id="ProtNLM"/>
    </source>
</evidence>
<organism evidence="2 3">
    <name type="scientific">Nibribacter koreensis</name>
    <dbReference type="NCBI Taxonomy" id="1084519"/>
    <lineage>
        <taxon>Bacteria</taxon>
        <taxon>Pseudomonadati</taxon>
        <taxon>Bacteroidota</taxon>
        <taxon>Cytophagia</taxon>
        <taxon>Cytophagales</taxon>
        <taxon>Hymenobacteraceae</taxon>
        <taxon>Nibribacter</taxon>
    </lineage>
</organism>
<gene>
    <name evidence="2" type="ORF">GCM10023183_35840</name>
</gene>
<protein>
    <recommendedName>
        <fullName evidence="4">Tetratricopeptide repeat-containing protein</fullName>
    </recommendedName>
</protein>
<dbReference type="Proteomes" id="UP001501844">
    <property type="component" value="Unassembled WGS sequence"/>
</dbReference>
<feature type="transmembrane region" description="Helical" evidence="1">
    <location>
        <begin position="118"/>
        <end position="135"/>
    </location>
</feature>
<comment type="caution">
    <text evidence="2">The sequence shown here is derived from an EMBL/GenBank/DDBJ whole genome shotgun (WGS) entry which is preliminary data.</text>
</comment>
<accession>A0ABP8G1Q4</accession>
<sequence length="981" mass="109772">MGIYGFYKGDQLVFPLERQAELFPAEAHLDEASPLLTPIRIEANAYLVSERYTVGAMQLPIWAVWAVLTGLALSLTFFWTLISSLKRLPFYIAVGLGMLWLSTFNLDLLGIFSETSRTLLLITLGVLGGTSYLFHSFLPQFSFTKRFLVFTLLVLGLGTAIFYASPFSVDLTAMHLVNYSTLGSIVASALFMILVGYENLHGLLWFNTQAQQPNRRFGLPQFLLISVLYLGNLVLLYLKQRRILDLDIVLLHPFLILLCSAVVGFWGLRQRQLVYSRFLRFDTEAAPIYLVLALLTFLNLGYAYLLANDATLNAYKNLVVLTHLAYGIPFLIYVLVNFGPLIKQKLRVYKVVYEPKRLQYYTVYLMGTVIMVVLLLHSSYAVQNQAMGGYYTYLGDLYRQTEALPLLAEQYYTEAADRSRTSQRARVSLVDMYHQGGMRTLELRQLETLMENTPAPTHYLRYADLLTDQADLFTHLQLLRDGVKAFPEHGPLLNNMALLYGTTTFQDSAAQYLDLALTHAQDPEVVQANQLAFLLRHNFSAQAKEFAAKYDGDYGPLLTNKLAISFLLKQPVPATLPGTLQDSLLTAQSFAGFYLKNLLPTVKADTSSIATIDRLLRQEVNQSYADDLLLLKGLLQQRQGRPKDAKTTLNQLATANEGVAGYYYDILGQWMLQAKLYPIAANYFDEARQAGYKDAHLHAILAHALNGNLDQAAQIALQPASAFPEESQNRAATNLAIATQLTPEQAVTAPDSLKVRFLQLKASSLPVADVEKVAQQITTPALAPVAALPLVARYLQENNLVEAQRQLNTHFPASFPKNVLKSEATGLQAQLWYQAQAWQGLEKELPGMYFAPQHVGTKLYYQALVAQRNKQVKAATNLYNQLSQKAPGHEAGQLAAASFFSAQKQGLRAYDVLLEAVSYNPQSITLRKAYIKEAMKQGLKDYALQGLEGLQPLVSPTEYLTFKREIDAQLQVSDSLNQSWE</sequence>
<feature type="transmembrane region" description="Helical" evidence="1">
    <location>
        <begin position="288"/>
        <end position="306"/>
    </location>
</feature>
<feature type="transmembrane region" description="Helical" evidence="1">
    <location>
        <begin position="147"/>
        <end position="164"/>
    </location>
</feature>
<reference evidence="3" key="1">
    <citation type="journal article" date="2019" name="Int. J. Syst. Evol. Microbiol.">
        <title>The Global Catalogue of Microorganisms (GCM) 10K type strain sequencing project: providing services to taxonomists for standard genome sequencing and annotation.</title>
        <authorList>
            <consortium name="The Broad Institute Genomics Platform"/>
            <consortium name="The Broad Institute Genome Sequencing Center for Infectious Disease"/>
            <person name="Wu L."/>
            <person name="Ma J."/>
        </authorList>
    </citation>
    <scope>NUCLEOTIDE SEQUENCE [LARGE SCALE GENOMIC DNA]</scope>
    <source>
        <strain evidence="3">JCM 17917</strain>
    </source>
</reference>
<keyword evidence="3" id="KW-1185">Reference proteome</keyword>
<keyword evidence="1" id="KW-0472">Membrane</keyword>
<dbReference type="Gene3D" id="1.25.40.10">
    <property type="entry name" value="Tetratricopeptide repeat domain"/>
    <property type="match status" value="1"/>
</dbReference>
<keyword evidence="1" id="KW-1133">Transmembrane helix</keyword>
<name>A0ABP8G1Q4_9BACT</name>
<dbReference type="InterPro" id="IPR011990">
    <property type="entry name" value="TPR-like_helical_dom_sf"/>
</dbReference>
<feature type="transmembrane region" description="Helical" evidence="1">
    <location>
        <begin position="358"/>
        <end position="377"/>
    </location>
</feature>
<feature type="transmembrane region" description="Helical" evidence="1">
    <location>
        <begin position="250"/>
        <end position="268"/>
    </location>
</feature>
<feature type="transmembrane region" description="Helical" evidence="1">
    <location>
        <begin position="318"/>
        <end position="338"/>
    </location>
</feature>
<dbReference type="EMBL" id="BAABGX010000003">
    <property type="protein sequence ID" value="GAA4315303.1"/>
    <property type="molecule type" value="Genomic_DNA"/>
</dbReference>
<evidence type="ECO:0000313" key="3">
    <source>
        <dbReference type="Proteomes" id="UP001501844"/>
    </source>
</evidence>
<evidence type="ECO:0000313" key="2">
    <source>
        <dbReference type="EMBL" id="GAA4315303.1"/>
    </source>
</evidence>
<evidence type="ECO:0000256" key="1">
    <source>
        <dbReference type="SAM" id="Phobius"/>
    </source>
</evidence>
<proteinExistence type="predicted"/>
<feature type="transmembrane region" description="Helical" evidence="1">
    <location>
        <begin position="59"/>
        <end position="82"/>
    </location>
</feature>
<feature type="transmembrane region" description="Helical" evidence="1">
    <location>
        <begin position="176"/>
        <end position="197"/>
    </location>
</feature>
<feature type="transmembrane region" description="Helical" evidence="1">
    <location>
        <begin position="88"/>
        <end position="106"/>
    </location>
</feature>